<dbReference type="InterPro" id="IPR036280">
    <property type="entry name" value="Multihaem_cyt_sf"/>
</dbReference>
<feature type="region of interest" description="Disordered" evidence="1">
    <location>
        <begin position="1"/>
        <end position="34"/>
    </location>
</feature>
<evidence type="ECO:0000313" key="3">
    <source>
        <dbReference type="Proteomes" id="UP000614424"/>
    </source>
</evidence>
<feature type="non-terminal residue" evidence="2">
    <location>
        <position position="1"/>
    </location>
</feature>
<feature type="compositionally biased region" description="Polar residues" evidence="1">
    <location>
        <begin position="13"/>
        <end position="22"/>
    </location>
</feature>
<evidence type="ECO:0000256" key="1">
    <source>
        <dbReference type="SAM" id="MobiDB-lite"/>
    </source>
</evidence>
<dbReference type="EMBL" id="JACNJZ010000034">
    <property type="protein sequence ID" value="MBC8316455.1"/>
    <property type="molecule type" value="Genomic_DNA"/>
</dbReference>
<dbReference type="AlphaFoldDB" id="A0A8J6NA10"/>
<proteinExistence type="predicted"/>
<accession>A0A8J6NA10</accession>
<name>A0A8J6NA10_9BACT</name>
<feature type="compositionally biased region" description="Basic and acidic residues" evidence="1">
    <location>
        <begin position="1"/>
        <end position="12"/>
    </location>
</feature>
<organism evidence="2 3">
    <name type="scientific">Candidatus Desulfobia pelagia</name>
    <dbReference type="NCBI Taxonomy" id="2841692"/>
    <lineage>
        <taxon>Bacteria</taxon>
        <taxon>Pseudomonadati</taxon>
        <taxon>Thermodesulfobacteriota</taxon>
        <taxon>Desulfobulbia</taxon>
        <taxon>Desulfobulbales</taxon>
        <taxon>Desulfobulbaceae</taxon>
        <taxon>Candidatus Desulfobia</taxon>
    </lineage>
</organism>
<reference evidence="2 3" key="1">
    <citation type="submission" date="2020-08" db="EMBL/GenBank/DDBJ databases">
        <title>Bridging the membrane lipid divide: bacteria of the FCB group superphylum have the potential to synthesize archaeal ether lipids.</title>
        <authorList>
            <person name="Villanueva L."/>
            <person name="Von Meijenfeldt F.A.B."/>
            <person name="Westbye A.B."/>
            <person name="Yadav S."/>
            <person name="Hopmans E.C."/>
            <person name="Dutilh B.E."/>
            <person name="Sinninghe Damste J.S."/>
        </authorList>
    </citation>
    <scope>NUCLEOTIDE SEQUENCE [LARGE SCALE GENOMIC DNA]</scope>
    <source>
        <strain evidence="2">NIOZ-UU47</strain>
    </source>
</reference>
<dbReference type="SUPFAM" id="SSF48695">
    <property type="entry name" value="Multiheme cytochromes"/>
    <property type="match status" value="1"/>
</dbReference>
<dbReference type="Proteomes" id="UP000614424">
    <property type="component" value="Unassembled WGS sequence"/>
</dbReference>
<comment type="caution">
    <text evidence="2">The sequence shown here is derived from an EMBL/GenBank/DDBJ whole genome shotgun (WGS) entry which is preliminary data.</text>
</comment>
<evidence type="ECO:0008006" key="4">
    <source>
        <dbReference type="Google" id="ProtNLM"/>
    </source>
</evidence>
<evidence type="ECO:0000313" key="2">
    <source>
        <dbReference type="EMBL" id="MBC8316455.1"/>
    </source>
</evidence>
<protein>
    <recommendedName>
        <fullName evidence="4">Diheme cytochrome c NapB</fullName>
    </recommendedName>
</protein>
<gene>
    <name evidence="2" type="ORF">H8E41_01020</name>
</gene>
<sequence length="85" mass="9351">QKTEELFEETDRQSINPPSLGNSEMGGSPPPIPHSLQLREDCIACHTGNAAVAEIGVEHASRGNCRQCHVPMIATEPRKEFTRNK</sequence>